<protein>
    <submittedName>
        <fullName evidence="2">Uncharacterized protein</fullName>
    </submittedName>
</protein>
<reference evidence="2" key="1">
    <citation type="submission" date="2020-05" db="EMBL/GenBank/DDBJ databases">
        <title>WGS assembly of Panicum virgatum.</title>
        <authorList>
            <person name="Lovell J.T."/>
            <person name="Jenkins J."/>
            <person name="Shu S."/>
            <person name="Juenger T.E."/>
            <person name="Schmutz J."/>
        </authorList>
    </citation>
    <scope>NUCLEOTIDE SEQUENCE</scope>
    <source>
        <strain evidence="2">AP13</strain>
    </source>
</reference>
<evidence type="ECO:0000313" key="3">
    <source>
        <dbReference type="Proteomes" id="UP000823388"/>
    </source>
</evidence>
<dbReference type="Gene3D" id="3.60.10.10">
    <property type="entry name" value="Endonuclease/exonuclease/phosphatase"/>
    <property type="match status" value="1"/>
</dbReference>
<dbReference type="PANTHER" id="PTHR33087:SF21">
    <property type="entry name" value="OS03G0782100 PROTEIN"/>
    <property type="match status" value="1"/>
</dbReference>
<keyword evidence="3" id="KW-1185">Reference proteome</keyword>
<dbReference type="Proteomes" id="UP000823388">
    <property type="component" value="Chromosome 7K"/>
</dbReference>
<dbReference type="SUPFAM" id="SSF56219">
    <property type="entry name" value="DNase I-like"/>
    <property type="match status" value="1"/>
</dbReference>
<comment type="caution">
    <text evidence="2">The sequence shown here is derived from an EMBL/GenBank/DDBJ whole genome shotgun (WGS) entry which is preliminary data.</text>
</comment>
<proteinExistence type="predicted"/>
<feature type="region of interest" description="Disordered" evidence="1">
    <location>
        <begin position="258"/>
        <end position="302"/>
    </location>
</feature>
<organism evidence="2 3">
    <name type="scientific">Panicum virgatum</name>
    <name type="common">Blackwell switchgrass</name>
    <dbReference type="NCBI Taxonomy" id="38727"/>
    <lineage>
        <taxon>Eukaryota</taxon>
        <taxon>Viridiplantae</taxon>
        <taxon>Streptophyta</taxon>
        <taxon>Embryophyta</taxon>
        <taxon>Tracheophyta</taxon>
        <taxon>Spermatophyta</taxon>
        <taxon>Magnoliopsida</taxon>
        <taxon>Liliopsida</taxon>
        <taxon>Poales</taxon>
        <taxon>Poaceae</taxon>
        <taxon>PACMAD clade</taxon>
        <taxon>Panicoideae</taxon>
        <taxon>Panicodae</taxon>
        <taxon>Paniceae</taxon>
        <taxon>Panicinae</taxon>
        <taxon>Panicum</taxon>
        <taxon>Panicum sect. Hiantes</taxon>
    </lineage>
</organism>
<accession>A0A8T0QHP4</accession>
<sequence length="748" mass="83911">MEGIPGEPERCPSRVTACAGRTVATREAERDLELHSLVAVQLDARQRLTCDQVHHDLVRQLRIPGFALGVTMLKTATFLLRFGQPAQRNAVLGRGPLVAGSTRLHIMPWTRQFGAVSSSMLNFRVHVCIEVIPSHTTDVETISKLFSSRTIVDRVDQELRKEEDTACVCVWVTTSDPDSIAHNEFFIRLGNMEPPEVHPGPARMLDYEVILHVDEVIDFTPLPVSPSWRSYESETSGIPDDSLDDEWPVKHRFSWQLGVPDRGQSPPRVPVHDRLGAGRRDRSPDRGLGGGRGQMQFPPPPHTAFRDEALGTLSNAHEKEANAGLKGVQEFEQELCDAFGAAKGQQCLESSFRADPMGVELLGQTSGLLTIHVQPTVGEVFERPEELLNDVLVEGGKPGLFQAGDDKDYFVLPDGPEDGPAVSDELTRGLVMDCLTTAREIFPVSDATGDMGNGVLLRQDGQQQITVAGESNDATKYLFTKPVDNPLLATPRLIERESNLQTKRRSTRLAKRPNSDLPVEQQATALLMKKCEQEKVEFLAEVRSIRTTVGDKWLLLGDFNLILHATDKSNENLNRRLMAEFRNTVNFLQMKELSLRGRRFTWSNDTTQTRIDRAFCSHRQLSNAEILLRRDLKSRLLGLTAVEKLRLKQKSRLTYIKASEANSKLFYLHANGRRKKNFIRFYTMLSVCINISTTDWANFRAEVSLLTGKPCSCKEDNCNILTSLSQKMKSELWLTTLRQIKHRALMAS</sequence>
<evidence type="ECO:0000313" key="2">
    <source>
        <dbReference type="EMBL" id="KAG2573650.1"/>
    </source>
</evidence>
<dbReference type="AlphaFoldDB" id="A0A8T0QHP4"/>
<dbReference type="EMBL" id="CM029049">
    <property type="protein sequence ID" value="KAG2573650.1"/>
    <property type="molecule type" value="Genomic_DNA"/>
</dbReference>
<dbReference type="PANTHER" id="PTHR33087">
    <property type="entry name" value="OS07G0539200 PROTEIN"/>
    <property type="match status" value="1"/>
</dbReference>
<name>A0A8T0QHP4_PANVG</name>
<evidence type="ECO:0000256" key="1">
    <source>
        <dbReference type="SAM" id="MobiDB-lite"/>
    </source>
</evidence>
<feature type="compositionally biased region" description="Basic and acidic residues" evidence="1">
    <location>
        <begin position="270"/>
        <end position="285"/>
    </location>
</feature>
<gene>
    <name evidence="2" type="ORF">PVAP13_7KG268510</name>
</gene>
<dbReference type="InterPro" id="IPR053253">
    <property type="entry name" value="Sex_diff_modulator"/>
</dbReference>
<dbReference type="InterPro" id="IPR036691">
    <property type="entry name" value="Endo/exonu/phosph_ase_sf"/>
</dbReference>